<dbReference type="PROSITE" id="PS51257">
    <property type="entry name" value="PROKAR_LIPOPROTEIN"/>
    <property type="match status" value="1"/>
</dbReference>
<accession>A0ABY9X3W9</accession>
<evidence type="ECO:0008006" key="4">
    <source>
        <dbReference type="Google" id="ProtNLM"/>
    </source>
</evidence>
<reference evidence="2 3" key="1">
    <citation type="submission" date="2019-08" db="EMBL/GenBank/DDBJ databases">
        <title>Archangium and Cystobacter genomes.</title>
        <authorList>
            <person name="Chen I.-C.K."/>
            <person name="Wielgoss S."/>
        </authorList>
    </citation>
    <scope>NUCLEOTIDE SEQUENCE [LARGE SCALE GENOMIC DNA]</scope>
    <source>
        <strain evidence="2 3">Cbm 6</strain>
    </source>
</reference>
<protein>
    <recommendedName>
        <fullName evidence="4">Lipoprotein</fullName>
    </recommendedName>
</protein>
<dbReference type="RefSeq" id="WP_395808725.1">
    <property type="nucleotide sequence ID" value="NZ_CP043494.1"/>
</dbReference>
<name>A0ABY9X3W9_9BACT</name>
<feature type="compositionally biased region" description="Pro residues" evidence="1">
    <location>
        <begin position="176"/>
        <end position="189"/>
    </location>
</feature>
<dbReference type="EMBL" id="CP043494">
    <property type="protein sequence ID" value="WNG50075.1"/>
    <property type="molecule type" value="Genomic_DNA"/>
</dbReference>
<evidence type="ECO:0000256" key="1">
    <source>
        <dbReference type="SAM" id="MobiDB-lite"/>
    </source>
</evidence>
<evidence type="ECO:0000313" key="2">
    <source>
        <dbReference type="EMBL" id="WNG50075.1"/>
    </source>
</evidence>
<dbReference type="Proteomes" id="UP001611383">
    <property type="component" value="Chromosome"/>
</dbReference>
<gene>
    <name evidence="2" type="ORF">F0U60_42590</name>
</gene>
<evidence type="ECO:0000313" key="3">
    <source>
        <dbReference type="Proteomes" id="UP001611383"/>
    </source>
</evidence>
<sequence>MRAGRGAGVVLALVLGACRSRNEGTNDAGVLPPPSALTCEGLVAIEVRESLPGFTLKEERPCPSCGPLCIFQSAEQKDVTVSIAYDCRKHFEGEDVRALLGPTLRAGGVEVPAMGKAAARREPAPGMLQVSAWDDDTPCGIVVTWLGKDKERALDIARTTLFTTTNERLLQAGMPPSAPPPPSTPPPNATVPDAGWP</sequence>
<proteinExistence type="predicted"/>
<feature type="region of interest" description="Disordered" evidence="1">
    <location>
        <begin position="169"/>
        <end position="197"/>
    </location>
</feature>
<organism evidence="2 3">
    <name type="scientific">Archangium minus</name>
    <dbReference type="NCBI Taxonomy" id="83450"/>
    <lineage>
        <taxon>Bacteria</taxon>
        <taxon>Pseudomonadati</taxon>
        <taxon>Myxococcota</taxon>
        <taxon>Myxococcia</taxon>
        <taxon>Myxococcales</taxon>
        <taxon>Cystobacterineae</taxon>
        <taxon>Archangiaceae</taxon>
        <taxon>Archangium</taxon>
    </lineage>
</organism>
<keyword evidence="3" id="KW-1185">Reference proteome</keyword>